<sequence length="277" mass="32149">MLRGHSPGCFVFAFEGDQDKAVYFQWIRRIRPDLVYEPFPCDGKKQVFLFREMLDRDLGDLSSRVYFFIDRDFDDFAGYPERENTFMTEHYSVENYLVSADVLEELLKDEFHCHAEPKLRAELMALFEARFSDFLQVTKELNKRLFIARRMKYRLEKNLPDGINQLATVHPKQVAPTASSPEAIVIFGEVPSKEEEEQLTEEFSKLDPATRYRGKFNLLFFMKWLDLLCSERRDAASELFASLERPRAVNIQSISLGMLASKAGLPRGLSEFIAAVQ</sequence>
<reference evidence="2 3" key="1">
    <citation type="submission" date="2015-04" db="EMBL/GenBank/DDBJ databases">
        <title>Comparative genomics of rhizobia nodulating Arachis hypogaea in China.</title>
        <authorList>
            <person name="Li Y."/>
        </authorList>
    </citation>
    <scope>NUCLEOTIDE SEQUENCE [LARGE SCALE GENOMIC DNA]</scope>
    <source>
        <strain evidence="2 3">CCBAU 51787</strain>
    </source>
</reference>
<feature type="domain" description="DUF4435" evidence="1">
    <location>
        <begin position="13"/>
        <end position="233"/>
    </location>
</feature>
<dbReference type="Pfam" id="PF14491">
    <property type="entry name" value="DUF4435"/>
    <property type="match status" value="1"/>
</dbReference>
<gene>
    <name evidence="2" type="ORF">XH94_34920</name>
</gene>
<dbReference type="EMBL" id="LBJM01000093">
    <property type="protein sequence ID" value="RXH30898.1"/>
    <property type="molecule type" value="Genomic_DNA"/>
</dbReference>
<organism evidence="2 3">
    <name type="scientific">Bradyrhizobium zhanjiangense</name>
    <dbReference type="NCBI Taxonomy" id="1325107"/>
    <lineage>
        <taxon>Bacteria</taxon>
        <taxon>Pseudomonadati</taxon>
        <taxon>Pseudomonadota</taxon>
        <taxon>Alphaproteobacteria</taxon>
        <taxon>Hyphomicrobiales</taxon>
        <taxon>Nitrobacteraceae</taxon>
        <taxon>Bradyrhizobium</taxon>
    </lineage>
</organism>
<comment type="caution">
    <text evidence="2">The sequence shown here is derived from an EMBL/GenBank/DDBJ whole genome shotgun (WGS) entry which is preliminary data.</text>
</comment>
<name>A0A4Q0S597_9BRAD</name>
<proteinExistence type="predicted"/>
<evidence type="ECO:0000313" key="3">
    <source>
        <dbReference type="Proteomes" id="UP000290565"/>
    </source>
</evidence>
<dbReference type="AlphaFoldDB" id="A0A4Q0S597"/>
<dbReference type="Proteomes" id="UP000290565">
    <property type="component" value="Unassembled WGS sequence"/>
</dbReference>
<protein>
    <recommendedName>
        <fullName evidence="1">DUF4435 domain-containing protein</fullName>
    </recommendedName>
</protein>
<evidence type="ECO:0000259" key="1">
    <source>
        <dbReference type="Pfam" id="PF14491"/>
    </source>
</evidence>
<dbReference type="InterPro" id="IPR029492">
    <property type="entry name" value="DUF4435"/>
</dbReference>
<evidence type="ECO:0000313" key="2">
    <source>
        <dbReference type="EMBL" id="RXH30898.1"/>
    </source>
</evidence>
<accession>A0A4Q0S597</accession>